<keyword evidence="5" id="KW-0658">Purine biosynthesis</keyword>
<dbReference type="AlphaFoldDB" id="A0A448YIY8"/>
<dbReference type="Gene3D" id="3.40.50.170">
    <property type="entry name" value="Formyl transferase, N-terminal domain"/>
    <property type="match status" value="1"/>
</dbReference>
<dbReference type="GO" id="GO:0005737">
    <property type="term" value="C:cytoplasm"/>
    <property type="evidence" value="ECO:0007669"/>
    <property type="project" value="TreeGrafter"/>
</dbReference>
<evidence type="ECO:0000256" key="1">
    <source>
        <dbReference type="ARBA" id="ARBA00005054"/>
    </source>
</evidence>
<protein>
    <recommendedName>
        <fullName evidence="3">Phosphoribosylglycinamide formyltransferase</fullName>
        <ecNumber evidence="2">2.1.2.2</ecNumber>
    </recommendedName>
    <alternativeName>
        <fullName evidence="8">5'-phosphoribosylglycinamide transformylase</fullName>
    </alternativeName>
    <alternativeName>
        <fullName evidence="7">GAR transformylase</fullName>
    </alternativeName>
</protein>
<sequence>MTTTMSERPSILVLISGNGTNLQALIDGSESGRIPGQITHVISSSSKAYGLKRAAKANIPTTVHNLRKYYNGIPKEDKEARIKARAQFDKDLADIILNKIGKPSLIVCAGWMLILSPEFLNPLSKAKVPIINLHPALPGAFEGTHAIERSWEAGQKGIVSKGGCMIHYVIQEVDRGEPLVVKEIPVIKGESCDGFEARIHAEEHAAIVEGTVKVLNILANKS</sequence>
<dbReference type="HAMAP" id="MF_01930">
    <property type="entry name" value="PurN"/>
    <property type="match status" value="1"/>
</dbReference>
<gene>
    <name evidence="11" type="ORF">BRENAR_LOCUS1650</name>
</gene>
<evidence type="ECO:0000313" key="11">
    <source>
        <dbReference type="EMBL" id="VEU20915.1"/>
    </source>
</evidence>
<keyword evidence="4" id="KW-0808">Transferase</keyword>
<dbReference type="InterPro" id="IPR004607">
    <property type="entry name" value="GART"/>
</dbReference>
<evidence type="ECO:0000256" key="4">
    <source>
        <dbReference type="ARBA" id="ARBA00022679"/>
    </source>
</evidence>
<name>A0A448YIY8_BRENA</name>
<dbReference type="NCBIfam" id="TIGR00639">
    <property type="entry name" value="PurN"/>
    <property type="match status" value="1"/>
</dbReference>
<evidence type="ECO:0000256" key="3">
    <source>
        <dbReference type="ARBA" id="ARBA00022076"/>
    </source>
</evidence>
<evidence type="ECO:0000256" key="5">
    <source>
        <dbReference type="ARBA" id="ARBA00022755"/>
    </source>
</evidence>
<dbReference type="InParanoid" id="A0A448YIY8"/>
<accession>A0A448YIY8</accession>
<dbReference type="GO" id="GO:0006189">
    <property type="term" value="P:'de novo' IMP biosynthetic process"/>
    <property type="evidence" value="ECO:0007669"/>
    <property type="project" value="InterPro"/>
</dbReference>
<dbReference type="EC" id="2.1.2.2" evidence="2"/>
<evidence type="ECO:0000313" key="12">
    <source>
        <dbReference type="Proteomes" id="UP000290900"/>
    </source>
</evidence>
<evidence type="ECO:0000256" key="8">
    <source>
        <dbReference type="ARBA" id="ARBA00041682"/>
    </source>
</evidence>
<dbReference type="EMBL" id="CAACVR010000008">
    <property type="protein sequence ID" value="VEU20915.1"/>
    <property type="molecule type" value="Genomic_DNA"/>
</dbReference>
<dbReference type="FunCoup" id="A0A448YIY8">
    <property type="interactions" value="228"/>
</dbReference>
<dbReference type="CDD" id="cd08645">
    <property type="entry name" value="FMT_core_GART"/>
    <property type="match status" value="1"/>
</dbReference>
<dbReference type="InterPro" id="IPR036477">
    <property type="entry name" value="Formyl_transf_N_sf"/>
</dbReference>
<dbReference type="SUPFAM" id="SSF53328">
    <property type="entry name" value="Formyltransferase"/>
    <property type="match status" value="1"/>
</dbReference>
<dbReference type="InterPro" id="IPR002376">
    <property type="entry name" value="Formyl_transf_N"/>
</dbReference>
<dbReference type="Pfam" id="PF00551">
    <property type="entry name" value="Formyl_trans_N"/>
    <property type="match status" value="1"/>
</dbReference>
<evidence type="ECO:0000259" key="10">
    <source>
        <dbReference type="Pfam" id="PF00551"/>
    </source>
</evidence>
<feature type="domain" description="Formyl transferase N-terminal" evidence="10">
    <location>
        <begin position="11"/>
        <end position="209"/>
    </location>
</feature>
<dbReference type="STRING" id="13370.A0A448YIY8"/>
<comment type="similarity">
    <text evidence="6">Belongs to the GART family.</text>
</comment>
<dbReference type="PANTHER" id="PTHR43369">
    <property type="entry name" value="PHOSPHORIBOSYLGLYCINAMIDE FORMYLTRANSFERASE"/>
    <property type="match status" value="1"/>
</dbReference>
<comment type="pathway">
    <text evidence="1">Purine metabolism; IMP biosynthesis via de novo pathway; N(2)-formyl-N(1)-(5-phospho-D-ribosyl)glycinamide from N(1)-(5-phospho-D-ribosyl)glycinamide (10-formyl THF route): step 1/1.</text>
</comment>
<evidence type="ECO:0000256" key="9">
    <source>
        <dbReference type="ARBA" id="ARBA00047664"/>
    </source>
</evidence>
<proteinExistence type="inferred from homology"/>
<keyword evidence="12" id="KW-1185">Reference proteome</keyword>
<dbReference type="OrthoDB" id="5575075at2759"/>
<dbReference type="FunFam" id="3.40.50.170:FF:000009">
    <property type="entry name" value="Phosphoribosylglycinamide formyltransferase (Eurofung)"/>
    <property type="match status" value="1"/>
</dbReference>
<dbReference type="PANTHER" id="PTHR43369:SF2">
    <property type="entry name" value="PHOSPHORIBOSYLGLYCINAMIDE FORMYLTRANSFERASE"/>
    <property type="match status" value="1"/>
</dbReference>
<comment type="catalytic activity">
    <reaction evidence="9">
        <text>N(1)-(5-phospho-beta-D-ribosyl)glycinamide + (6R)-10-formyltetrahydrofolate = N(2)-formyl-N(1)-(5-phospho-beta-D-ribosyl)glycinamide + (6S)-5,6,7,8-tetrahydrofolate + H(+)</text>
        <dbReference type="Rhea" id="RHEA:15053"/>
        <dbReference type="ChEBI" id="CHEBI:15378"/>
        <dbReference type="ChEBI" id="CHEBI:57453"/>
        <dbReference type="ChEBI" id="CHEBI:143788"/>
        <dbReference type="ChEBI" id="CHEBI:147286"/>
        <dbReference type="ChEBI" id="CHEBI:195366"/>
        <dbReference type="EC" id="2.1.2.2"/>
    </reaction>
</comment>
<evidence type="ECO:0000256" key="7">
    <source>
        <dbReference type="ARBA" id="ARBA00041324"/>
    </source>
</evidence>
<evidence type="ECO:0000256" key="2">
    <source>
        <dbReference type="ARBA" id="ARBA00012254"/>
    </source>
</evidence>
<dbReference type="Proteomes" id="UP000290900">
    <property type="component" value="Unassembled WGS sequence"/>
</dbReference>
<reference evidence="11 12" key="1">
    <citation type="submission" date="2018-12" db="EMBL/GenBank/DDBJ databases">
        <authorList>
            <person name="Tiukova I."/>
            <person name="Dainat J."/>
        </authorList>
    </citation>
    <scope>NUCLEOTIDE SEQUENCE [LARGE SCALE GENOMIC DNA]</scope>
</reference>
<organism evidence="11 12">
    <name type="scientific">Brettanomyces naardenensis</name>
    <name type="common">Yeast</name>
    <dbReference type="NCBI Taxonomy" id="13370"/>
    <lineage>
        <taxon>Eukaryota</taxon>
        <taxon>Fungi</taxon>
        <taxon>Dikarya</taxon>
        <taxon>Ascomycota</taxon>
        <taxon>Saccharomycotina</taxon>
        <taxon>Pichiomycetes</taxon>
        <taxon>Pichiales</taxon>
        <taxon>Pichiaceae</taxon>
        <taxon>Brettanomyces</taxon>
    </lineage>
</organism>
<evidence type="ECO:0000256" key="6">
    <source>
        <dbReference type="ARBA" id="ARBA00038440"/>
    </source>
</evidence>
<dbReference type="GO" id="GO:0004644">
    <property type="term" value="F:phosphoribosylglycinamide formyltransferase activity"/>
    <property type="evidence" value="ECO:0007669"/>
    <property type="project" value="UniProtKB-EC"/>
</dbReference>